<evidence type="ECO:0000313" key="3">
    <source>
        <dbReference type="Proteomes" id="UP001597102"/>
    </source>
</evidence>
<proteinExistence type="predicted"/>
<sequence length="404" mass="45670">MLYRAYQAQNQLFEPAKTMARTSLAWMDAWRNATPFPWIDAFAAGFELIARAELTHKRPDYGIDHVTVGNRQAQVTEESALTLPFGTLLHFKKDIEAKQPKVLIVAPLSGHFATLLRNTVRTMLPENDVYITDWHNARDVSLEDGGFGFDDFVEYLIRFLEEMGPGSHIVSVCQPCVQALVAVAVMAKDENPATPRSMTLMAGPVDTRINPTKVNELAMDHPIEWFERNLIATVPSDFEGAGRQVYPGFMQLTAFMSMNMERHMKTHRDLYGHLAKGETAEAERIKTFYDEYFAVMDMPAEFYLETVQWVFQEARLAKGELTYKGEPVDLGAIRKTTLLTVEGERDDICALGQTAAAQDLCTGLKPHRKMHHMQPGVGHYGVFSGRRWENQVYPTVRNVILASH</sequence>
<evidence type="ECO:0000313" key="2">
    <source>
        <dbReference type="EMBL" id="MFD0986982.1"/>
    </source>
</evidence>
<feature type="domain" description="PHB de-polymerase C-terminal" evidence="1">
    <location>
        <begin position="202"/>
        <end position="400"/>
    </location>
</feature>
<dbReference type="SUPFAM" id="SSF53474">
    <property type="entry name" value="alpha/beta-Hydrolases"/>
    <property type="match status" value="1"/>
</dbReference>
<organism evidence="2 3">
    <name type="scientific">Methyloligella solikamskensis</name>
    <dbReference type="NCBI Taxonomy" id="1177756"/>
    <lineage>
        <taxon>Bacteria</taxon>
        <taxon>Pseudomonadati</taxon>
        <taxon>Pseudomonadota</taxon>
        <taxon>Alphaproteobacteria</taxon>
        <taxon>Hyphomicrobiales</taxon>
        <taxon>Hyphomicrobiaceae</taxon>
        <taxon>Methyloligella</taxon>
    </lineage>
</organism>
<dbReference type="InterPro" id="IPR009656">
    <property type="entry name" value="PHB_depo_C"/>
</dbReference>
<protein>
    <submittedName>
        <fullName evidence="2">Polyhydroxyalkanoate depolymerase</fullName>
    </submittedName>
</protein>
<dbReference type="PANTHER" id="PTHR36837:SF4">
    <property type="entry name" value="BLR0908 PROTEIN"/>
    <property type="match status" value="1"/>
</dbReference>
<dbReference type="InterPro" id="IPR029058">
    <property type="entry name" value="AB_hydrolase_fold"/>
</dbReference>
<comment type="caution">
    <text evidence="2">The sequence shown here is derived from an EMBL/GenBank/DDBJ whole genome shotgun (WGS) entry which is preliminary data.</text>
</comment>
<keyword evidence="3" id="KW-1185">Reference proteome</keyword>
<evidence type="ECO:0000259" key="1">
    <source>
        <dbReference type="Pfam" id="PF06850"/>
    </source>
</evidence>
<dbReference type="Pfam" id="PF06850">
    <property type="entry name" value="PHB_depo_C"/>
    <property type="match status" value="1"/>
</dbReference>
<dbReference type="Proteomes" id="UP001597102">
    <property type="component" value="Unassembled WGS sequence"/>
</dbReference>
<dbReference type="EMBL" id="JBHTJO010000001">
    <property type="protein sequence ID" value="MFD0986982.1"/>
    <property type="molecule type" value="Genomic_DNA"/>
</dbReference>
<name>A0ABW3J9E4_9HYPH</name>
<reference evidence="3" key="1">
    <citation type="journal article" date="2019" name="Int. J. Syst. Evol. Microbiol.">
        <title>The Global Catalogue of Microorganisms (GCM) 10K type strain sequencing project: providing services to taxonomists for standard genome sequencing and annotation.</title>
        <authorList>
            <consortium name="The Broad Institute Genomics Platform"/>
            <consortium name="The Broad Institute Genome Sequencing Center for Infectious Disease"/>
            <person name="Wu L."/>
            <person name="Ma J."/>
        </authorList>
    </citation>
    <scope>NUCLEOTIDE SEQUENCE [LARGE SCALE GENOMIC DNA]</scope>
    <source>
        <strain evidence="3">CCUG 61697</strain>
    </source>
</reference>
<dbReference type="NCBIfam" id="TIGR01849">
    <property type="entry name" value="PHB_depoly_PhaZ"/>
    <property type="match status" value="1"/>
</dbReference>
<dbReference type="RefSeq" id="WP_379088119.1">
    <property type="nucleotide sequence ID" value="NZ_JBHTJO010000001.1"/>
</dbReference>
<gene>
    <name evidence="2" type="ORF">ACFQ2F_07700</name>
</gene>
<dbReference type="Gene3D" id="3.40.50.1820">
    <property type="entry name" value="alpha/beta hydrolase"/>
    <property type="match status" value="1"/>
</dbReference>
<dbReference type="InterPro" id="IPR010915">
    <property type="entry name" value="PHB_depoly_PhaZ"/>
</dbReference>
<dbReference type="InterPro" id="IPR051321">
    <property type="entry name" value="PHA/PHB_synthase"/>
</dbReference>
<dbReference type="PIRSF" id="PIRSF020818">
    <property type="entry name" value="PHB_depoly_PhaZ"/>
    <property type="match status" value="1"/>
</dbReference>
<accession>A0ABW3J9E4</accession>
<dbReference type="PANTHER" id="PTHR36837">
    <property type="entry name" value="POLY(3-HYDROXYALKANOATE) POLYMERASE SUBUNIT PHAC"/>
    <property type="match status" value="1"/>
</dbReference>